<dbReference type="GO" id="GO:0008168">
    <property type="term" value="F:methyltransferase activity"/>
    <property type="evidence" value="ECO:0007669"/>
    <property type="project" value="UniProtKB-KW"/>
</dbReference>
<dbReference type="InterPro" id="IPR007213">
    <property type="entry name" value="Ppm1/Ppm2/Tcmp"/>
</dbReference>
<keyword evidence="1 3" id="KW-0489">Methyltransferase</keyword>
<organism evidence="3 4">
    <name type="scientific">Vibrio vulnificus (strain YJ016)</name>
    <dbReference type="NCBI Taxonomy" id="196600"/>
    <lineage>
        <taxon>Bacteria</taxon>
        <taxon>Pseudomonadati</taxon>
        <taxon>Pseudomonadota</taxon>
        <taxon>Gammaproteobacteria</taxon>
        <taxon>Vibrionales</taxon>
        <taxon>Vibrionaceae</taxon>
        <taxon>Vibrio</taxon>
    </lineage>
</organism>
<evidence type="ECO:0000256" key="1">
    <source>
        <dbReference type="ARBA" id="ARBA00022603"/>
    </source>
</evidence>
<dbReference type="PANTHER" id="PTHR43619">
    <property type="entry name" value="S-ADENOSYL-L-METHIONINE-DEPENDENT METHYLTRANSFERASE YKTD-RELATED"/>
    <property type="match status" value="1"/>
</dbReference>
<dbReference type="PANTHER" id="PTHR43619:SF2">
    <property type="entry name" value="S-ADENOSYL-L-METHIONINE-DEPENDENT METHYLTRANSFERASES SUPERFAMILY PROTEIN"/>
    <property type="match status" value="1"/>
</dbReference>
<dbReference type="STRING" id="672.VV93_v1c01120"/>
<sequence length="271" mass="31021">MMSSIKQSSEKGYPVPARLLQPLWLRSRESLVDGGLIYDPIAAKACLSCQLAPECLSGDVAQKQLLHATLAQQCDQQVSQFLQQHPEGWIINVGAGLDTRFYRLDNGRCHWVELDVTENLLWRQRLFHKNERYQQQHGSVDDLSCLEQLAINDKTPVLIVCELALLDCPLTQVANFVQLLGRRFVSAQVCMVLAGDLTDSSLGQKLGSDRYAHAMTAPAEQVLQWLPWAQWVKVFSPFDRFCARWKTWQRWLSKIPMLKHRLTPVVVHMKW</sequence>
<dbReference type="eggNOG" id="COG3315">
    <property type="taxonomic scope" value="Bacteria"/>
</dbReference>
<dbReference type="InterPro" id="IPR029063">
    <property type="entry name" value="SAM-dependent_MTases_sf"/>
</dbReference>
<dbReference type="Pfam" id="PF04072">
    <property type="entry name" value="LCM"/>
    <property type="match status" value="1"/>
</dbReference>
<evidence type="ECO:0000313" key="4">
    <source>
        <dbReference type="Proteomes" id="UP000002675"/>
    </source>
</evidence>
<dbReference type="HOGENOM" id="CLU_1030339_0_0_6"/>
<dbReference type="Proteomes" id="UP000002675">
    <property type="component" value="Chromosome I"/>
</dbReference>
<name>Q7MQ84_VIBVY</name>
<accession>Q7MQ84</accession>
<gene>
    <name evidence="3" type="ordered locus">VV0124</name>
</gene>
<dbReference type="AlphaFoldDB" id="Q7MQ84"/>
<evidence type="ECO:0000313" key="3">
    <source>
        <dbReference type="EMBL" id="BAC92888.1"/>
    </source>
</evidence>
<dbReference type="GO" id="GO:0032259">
    <property type="term" value="P:methylation"/>
    <property type="evidence" value="ECO:0007669"/>
    <property type="project" value="UniProtKB-KW"/>
</dbReference>
<dbReference type="InterPro" id="IPR016874">
    <property type="entry name" value="TcmP-like"/>
</dbReference>
<dbReference type="Gene3D" id="3.40.50.150">
    <property type="entry name" value="Vaccinia Virus protein VP39"/>
    <property type="match status" value="1"/>
</dbReference>
<dbReference type="EMBL" id="BA000037">
    <property type="protein sequence ID" value="BAC92888.1"/>
    <property type="molecule type" value="Genomic_DNA"/>
</dbReference>
<reference evidence="3 4" key="1">
    <citation type="journal article" date="2003" name="Genome Res.">
        <title>Comparative genome analysis of Vibrio vulnificus, a marine pathogen.</title>
        <authorList>
            <person name="Chen C.Y."/>
            <person name="Wu K.M."/>
            <person name="Chang Y.C."/>
            <person name="Chang C.H."/>
            <person name="Tsai H.C."/>
            <person name="Liao T.L."/>
            <person name="Liu Y.M."/>
            <person name="Chen H.J."/>
            <person name="Shen A.B."/>
            <person name="Li J.C."/>
            <person name="Su T.L."/>
            <person name="Shao C.P."/>
            <person name="Lee C.T."/>
            <person name="Hor L.I."/>
            <person name="Tsai S.F."/>
        </authorList>
    </citation>
    <scope>NUCLEOTIDE SEQUENCE [LARGE SCALE GENOMIC DNA]</scope>
    <source>
        <strain evidence="3 4">YJ016</strain>
    </source>
</reference>
<dbReference type="PIRSF" id="PIRSF028177">
    <property type="entry name" value="Polyketide_synth_Omtfrase_TcmP"/>
    <property type="match status" value="1"/>
</dbReference>
<proteinExistence type="predicted"/>
<dbReference type="KEGG" id="vvy:VV0124"/>
<keyword evidence="2 3" id="KW-0808">Transferase</keyword>
<protein>
    <submittedName>
        <fullName evidence="3">O-methyltransferase-related protein</fullName>
    </submittedName>
</protein>
<evidence type="ECO:0000256" key="2">
    <source>
        <dbReference type="ARBA" id="ARBA00022679"/>
    </source>
</evidence>
<dbReference type="SUPFAM" id="SSF53335">
    <property type="entry name" value="S-adenosyl-L-methionine-dependent methyltransferases"/>
    <property type="match status" value="1"/>
</dbReference>